<dbReference type="Proteomes" id="UP000499080">
    <property type="component" value="Unassembled WGS sequence"/>
</dbReference>
<accession>A0A4Y2LV13</accession>
<keyword evidence="3" id="KW-1185">Reference proteome</keyword>
<evidence type="ECO:0000313" key="3">
    <source>
        <dbReference type="Proteomes" id="UP000499080"/>
    </source>
</evidence>
<dbReference type="EMBL" id="BGPR01006370">
    <property type="protein sequence ID" value="GBN18372.1"/>
    <property type="molecule type" value="Genomic_DNA"/>
</dbReference>
<gene>
    <name evidence="2" type="ORF">AVEN_167561_1</name>
    <name evidence="1" type="ORF">AVEN_174582_1</name>
</gene>
<sequence length="119" mass="13445">MKQDPVIEAAALAIGNQPPVRVRMLAEKYEIDLLRLSGATLHRNPFHVEAHAATQKPNKASKVRIAIKLFGLGGTSRSWVNEISRSTVWKREKKKFIPRVVIRSSVTMPIPINFVMIFE</sequence>
<evidence type="ECO:0000313" key="2">
    <source>
        <dbReference type="EMBL" id="GBN18372.1"/>
    </source>
</evidence>
<dbReference type="EMBL" id="BGPR01006365">
    <property type="protein sequence ID" value="GBN18335.1"/>
    <property type="molecule type" value="Genomic_DNA"/>
</dbReference>
<reference evidence="2 3" key="1">
    <citation type="journal article" date="2019" name="Sci. Rep.">
        <title>Orb-weaving spider Araneus ventricosus genome elucidates the spidroin gene catalogue.</title>
        <authorList>
            <person name="Kono N."/>
            <person name="Nakamura H."/>
            <person name="Ohtoshi R."/>
            <person name="Moran D.A.P."/>
            <person name="Shinohara A."/>
            <person name="Yoshida Y."/>
            <person name="Fujiwara M."/>
            <person name="Mori M."/>
            <person name="Tomita M."/>
            <person name="Arakawa K."/>
        </authorList>
    </citation>
    <scope>NUCLEOTIDE SEQUENCE [LARGE SCALE GENOMIC DNA]</scope>
</reference>
<evidence type="ECO:0000313" key="1">
    <source>
        <dbReference type="EMBL" id="GBN18335.1"/>
    </source>
</evidence>
<organism evidence="2 3">
    <name type="scientific">Araneus ventricosus</name>
    <name type="common">Orbweaver spider</name>
    <name type="synonym">Epeira ventricosa</name>
    <dbReference type="NCBI Taxonomy" id="182803"/>
    <lineage>
        <taxon>Eukaryota</taxon>
        <taxon>Metazoa</taxon>
        <taxon>Ecdysozoa</taxon>
        <taxon>Arthropoda</taxon>
        <taxon>Chelicerata</taxon>
        <taxon>Arachnida</taxon>
        <taxon>Araneae</taxon>
        <taxon>Araneomorphae</taxon>
        <taxon>Entelegynae</taxon>
        <taxon>Araneoidea</taxon>
        <taxon>Araneidae</taxon>
        <taxon>Araneus</taxon>
    </lineage>
</organism>
<name>A0A4Y2LV13_ARAVE</name>
<dbReference type="AlphaFoldDB" id="A0A4Y2LV13"/>
<proteinExistence type="predicted"/>
<comment type="caution">
    <text evidence="2">The sequence shown here is derived from an EMBL/GenBank/DDBJ whole genome shotgun (WGS) entry which is preliminary data.</text>
</comment>
<protein>
    <submittedName>
        <fullName evidence="2">Uncharacterized protein</fullName>
    </submittedName>
</protein>